<dbReference type="AlphaFoldDB" id="A0A1R3VCZ3"/>
<organism evidence="1 2">
    <name type="scientific">Mesorhizobium prunaredense</name>
    <dbReference type="NCBI Taxonomy" id="1631249"/>
    <lineage>
        <taxon>Bacteria</taxon>
        <taxon>Pseudomonadati</taxon>
        <taxon>Pseudomonadota</taxon>
        <taxon>Alphaproteobacteria</taxon>
        <taxon>Hyphomicrobiales</taxon>
        <taxon>Phyllobacteriaceae</taxon>
        <taxon>Mesorhizobium</taxon>
    </lineage>
</organism>
<dbReference type="STRING" id="1631249.BQ8794_270077"/>
<accession>A0A1R3VCZ3</accession>
<dbReference type="Proteomes" id="UP000188388">
    <property type="component" value="Unassembled WGS sequence"/>
</dbReference>
<reference evidence="2" key="1">
    <citation type="submission" date="2017-01" db="EMBL/GenBank/DDBJ databases">
        <authorList>
            <person name="Brunel B."/>
        </authorList>
    </citation>
    <scope>NUCLEOTIDE SEQUENCE [LARGE SCALE GENOMIC DNA]</scope>
</reference>
<keyword evidence="2" id="KW-1185">Reference proteome</keyword>
<protein>
    <submittedName>
        <fullName evidence="1">Uncharacterized protein</fullName>
    </submittedName>
</protein>
<dbReference type="EMBL" id="FTPD01000020">
    <property type="protein sequence ID" value="SIT56250.1"/>
    <property type="molecule type" value="Genomic_DNA"/>
</dbReference>
<name>A0A1R3VCZ3_9HYPH</name>
<evidence type="ECO:0000313" key="2">
    <source>
        <dbReference type="Proteomes" id="UP000188388"/>
    </source>
</evidence>
<proteinExistence type="predicted"/>
<sequence length="60" mass="6411">MSAAAEKLANPVDLAANWLATGSADRTKAVIPQLQERFALPLKDAVEACRQAALIRARAH</sequence>
<gene>
    <name evidence="1" type="ORF">BQ8794_270077</name>
</gene>
<dbReference type="RefSeq" id="WP_077379292.1">
    <property type="nucleotide sequence ID" value="NZ_FTPD01000020.1"/>
</dbReference>
<evidence type="ECO:0000313" key="1">
    <source>
        <dbReference type="EMBL" id="SIT56250.1"/>
    </source>
</evidence>